<protein>
    <recommendedName>
        <fullName evidence="3">Band 7 domain-containing protein</fullName>
    </recommendedName>
</protein>
<sequence length="475" mass="51772">MYNKASGYQSLPQRDLITAKPGLFVATESFVQSPFHHHKGHSFDYIPNVRDNDYSDSTQGWLSWICNVIVCFMVYICTFITFPISGWFVLKVVPNYQRIVVFRLGRVRPPKGPGVVLLLPLIDQWQRVDLRTRAFNIPPCQVTTRDGGVVSVGADIQFRIWSPVMSVVSVQDLNASTRLTAHNAMTTSLGRKSVREIQTERIKLGEYLGMDINEMTKPWGLEVDRVELTVGAVLKPPEDHSSGPGSVILPPSIPGLEGLAGPIQQLAMHFLGNMAGGNNGAPLVRTGTVTMDLPWLGQVQLHSNNGAPLVRTGTVTMDLPWLGQVQSHSNNGAPLVRTEDSISFSDEVSSAPLAISRTGAVTRPMSVLELYEGLLLSESLVSQVGACFLFLLQSPDGQQTSYYVDLSQGSGSAGPGSPPEGQVPDVTLSMTDQDLLAMFEGTLRPFAAYATGRLKVQGDLKTAMKLEEVIKLLRP</sequence>
<dbReference type="Pfam" id="PF01145">
    <property type="entry name" value="Band_7"/>
    <property type="match status" value="1"/>
</dbReference>
<dbReference type="SUPFAM" id="SSF55718">
    <property type="entry name" value="SCP-like"/>
    <property type="match status" value="1"/>
</dbReference>
<dbReference type="CDD" id="cd13436">
    <property type="entry name" value="SPFH_SLP-1"/>
    <property type="match status" value="1"/>
</dbReference>
<dbReference type="InterPro" id="IPR043202">
    <property type="entry name" value="Band-7_stomatin-like"/>
</dbReference>
<accession>A0AAZ3P3F9</accession>
<evidence type="ECO:0000313" key="4">
    <source>
        <dbReference type="Ensembl" id="ENSOTSP00005110439.1"/>
    </source>
</evidence>
<reference evidence="4" key="2">
    <citation type="submission" date="2025-05" db="UniProtKB">
        <authorList>
            <consortium name="Ensembl"/>
        </authorList>
    </citation>
    <scope>IDENTIFICATION</scope>
</reference>
<dbReference type="SUPFAM" id="SSF117892">
    <property type="entry name" value="Band 7/SPFH domain"/>
    <property type="match status" value="1"/>
</dbReference>
<reference evidence="5" key="1">
    <citation type="journal article" date="2018" name="PLoS ONE">
        <title>Chinook salmon (Oncorhynchus tshawytscha) genome and transcriptome.</title>
        <authorList>
            <person name="Christensen K.A."/>
            <person name="Leong J.S."/>
            <person name="Sakhrani D."/>
            <person name="Biagi C.A."/>
            <person name="Minkley D.R."/>
            <person name="Withler R.E."/>
            <person name="Rondeau E.B."/>
            <person name="Koop B.F."/>
            <person name="Devlin R.H."/>
        </authorList>
    </citation>
    <scope>NUCLEOTIDE SEQUENCE [LARGE SCALE GENOMIC DNA]</scope>
</reference>
<dbReference type="GeneTree" id="ENSGT01030000234614"/>
<evidence type="ECO:0000259" key="3">
    <source>
        <dbReference type="SMART" id="SM00244"/>
    </source>
</evidence>
<gene>
    <name evidence="4" type="primary">STOML1</name>
</gene>
<evidence type="ECO:0000256" key="1">
    <source>
        <dbReference type="ARBA" id="ARBA00008164"/>
    </source>
</evidence>
<dbReference type="InterPro" id="IPR001107">
    <property type="entry name" value="Band_7"/>
</dbReference>
<dbReference type="GO" id="GO:0005886">
    <property type="term" value="C:plasma membrane"/>
    <property type="evidence" value="ECO:0007669"/>
    <property type="project" value="InterPro"/>
</dbReference>
<dbReference type="PANTHER" id="PTHR10264">
    <property type="entry name" value="BAND 7 PROTEIN-RELATED"/>
    <property type="match status" value="1"/>
</dbReference>
<dbReference type="InterPro" id="IPR003033">
    <property type="entry name" value="SCP2_sterol-bd_dom"/>
</dbReference>
<dbReference type="Proteomes" id="UP000694402">
    <property type="component" value="Unassembled WGS sequence"/>
</dbReference>
<evidence type="ECO:0000313" key="5">
    <source>
        <dbReference type="Proteomes" id="UP000694402"/>
    </source>
</evidence>
<keyword evidence="2" id="KW-0472">Membrane</keyword>
<dbReference type="InterPro" id="IPR001972">
    <property type="entry name" value="Stomatin_HflK_fam"/>
</dbReference>
<proteinExistence type="inferred from homology"/>
<dbReference type="InterPro" id="IPR036527">
    <property type="entry name" value="SCP2_sterol-bd_dom_sf"/>
</dbReference>
<feature type="transmembrane region" description="Helical" evidence="2">
    <location>
        <begin position="61"/>
        <end position="90"/>
    </location>
</feature>
<dbReference type="PRINTS" id="PR00721">
    <property type="entry name" value="STOMATIN"/>
</dbReference>
<dbReference type="AlphaFoldDB" id="A0AAZ3P3F9"/>
<keyword evidence="5" id="KW-1185">Reference proteome</keyword>
<keyword evidence="2" id="KW-1133">Transmembrane helix</keyword>
<feature type="domain" description="Band 7" evidence="3">
    <location>
        <begin position="88"/>
        <end position="248"/>
    </location>
</feature>
<name>A0AAZ3P3F9_ONCTS</name>
<comment type="similarity">
    <text evidence="1">Belongs to the band 7/mec-2 family.</text>
</comment>
<dbReference type="Pfam" id="PF02036">
    <property type="entry name" value="SCP2"/>
    <property type="match status" value="1"/>
</dbReference>
<dbReference type="Gene3D" id="3.30.1050.10">
    <property type="entry name" value="SCP2 sterol-binding domain"/>
    <property type="match status" value="1"/>
</dbReference>
<dbReference type="FunFam" id="3.30.479.30:FF:000011">
    <property type="entry name" value="stomatin-like protein 1 isoform X1"/>
    <property type="match status" value="1"/>
</dbReference>
<dbReference type="InterPro" id="IPR036013">
    <property type="entry name" value="Band_7/SPFH_dom_sf"/>
</dbReference>
<keyword evidence="2" id="KW-0812">Transmembrane</keyword>
<dbReference type="Gene3D" id="3.30.479.30">
    <property type="entry name" value="Band 7 domain"/>
    <property type="match status" value="1"/>
</dbReference>
<evidence type="ECO:0000256" key="2">
    <source>
        <dbReference type="SAM" id="Phobius"/>
    </source>
</evidence>
<dbReference type="Ensembl" id="ENSOTST00005168411.1">
    <property type="protein sequence ID" value="ENSOTSP00005110439.1"/>
    <property type="gene ID" value="ENSOTSG00005000087.2"/>
</dbReference>
<dbReference type="Ensembl" id="ENSOTST00005164311.1">
    <property type="protein sequence ID" value="ENSOTSP00005152862.1"/>
    <property type="gene ID" value="ENSOTSG00005000087.2"/>
</dbReference>
<dbReference type="PANTHER" id="PTHR10264:SF130">
    <property type="entry name" value="STOMATIN-LIKE PROTEIN 1"/>
    <property type="match status" value="1"/>
</dbReference>
<dbReference type="SMART" id="SM00244">
    <property type="entry name" value="PHB"/>
    <property type="match status" value="1"/>
</dbReference>
<organism evidence="4 5">
    <name type="scientific">Oncorhynchus tshawytscha</name>
    <name type="common">Chinook salmon</name>
    <name type="synonym">Salmo tshawytscha</name>
    <dbReference type="NCBI Taxonomy" id="74940"/>
    <lineage>
        <taxon>Eukaryota</taxon>
        <taxon>Metazoa</taxon>
        <taxon>Chordata</taxon>
        <taxon>Craniata</taxon>
        <taxon>Vertebrata</taxon>
        <taxon>Euteleostomi</taxon>
        <taxon>Actinopterygii</taxon>
        <taxon>Neopterygii</taxon>
        <taxon>Teleostei</taxon>
        <taxon>Protacanthopterygii</taxon>
        <taxon>Salmoniformes</taxon>
        <taxon>Salmonidae</taxon>
        <taxon>Salmoninae</taxon>
        <taxon>Oncorhynchus</taxon>
    </lineage>
</organism>